<organism evidence="8 9">
    <name type="scientific">Capronia coronata CBS 617.96</name>
    <dbReference type="NCBI Taxonomy" id="1182541"/>
    <lineage>
        <taxon>Eukaryota</taxon>
        <taxon>Fungi</taxon>
        <taxon>Dikarya</taxon>
        <taxon>Ascomycota</taxon>
        <taxon>Pezizomycotina</taxon>
        <taxon>Eurotiomycetes</taxon>
        <taxon>Chaetothyriomycetidae</taxon>
        <taxon>Chaetothyriales</taxon>
        <taxon>Herpotrichiellaceae</taxon>
        <taxon>Capronia</taxon>
    </lineage>
</organism>
<evidence type="ECO:0000259" key="7">
    <source>
        <dbReference type="Pfam" id="PF17682"/>
    </source>
</evidence>
<dbReference type="GO" id="GO:0000127">
    <property type="term" value="C:transcription factor TFIIIC complex"/>
    <property type="evidence" value="ECO:0007669"/>
    <property type="project" value="InterPro"/>
</dbReference>
<dbReference type="AlphaFoldDB" id="W9YWG9"/>
<evidence type="ECO:0000256" key="4">
    <source>
        <dbReference type="ARBA" id="ARBA00023242"/>
    </source>
</evidence>
<comment type="caution">
    <text evidence="8">The sequence shown here is derived from an EMBL/GenBank/DDBJ whole genome shotgun (WGS) entry which is preliminary data.</text>
</comment>
<dbReference type="HOGENOM" id="CLU_016809_3_0_1"/>
<evidence type="ECO:0000313" key="9">
    <source>
        <dbReference type="Proteomes" id="UP000019484"/>
    </source>
</evidence>
<evidence type="ECO:0000259" key="6">
    <source>
        <dbReference type="Pfam" id="PF09734"/>
    </source>
</evidence>
<dbReference type="InterPro" id="IPR040454">
    <property type="entry name" value="TF_IIIC_Tfc1/Sfc1"/>
</dbReference>
<reference evidence="8 9" key="1">
    <citation type="submission" date="2013-03" db="EMBL/GenBank/DDBJ databases">
        <title>The Genome Sequence of Capronia coronata CBS 617.96.</title>
        <authorList>
            <consortium name="The Broad Institute Genomics Platform"/>
            <person name="Cuomo C."/>
            <person name="de Hoog S."/>
            <person name="Gorbushina A."/>
            <person name="Walker B."/>
            <person name="Young S.K."/>
            <person name="Zeng Q."/>
            <person name="Gargeya S."/>
            <person name="Fitzgerald M."/>
            <person name="Haas B."/>
            <person name="Abouelleil A."/>
            <person name="Allen A.W."/>
            <person name="Alvarado L."/>
            <person name="Arachchi H.M."/>
            <person name="Berlin A.M."/>
            <person name="Chapman S.B."/>
            <person name="Gainer-Dewar J."/>
            <person name="Goldberg J."/>
            <person name="Griggs A."/>
            <person name="Gujja S."/>
            <person name="Hansen M."/>
            <person name="Howarth C."/>
            <person name="Imamovic A."/>
            <person name="Ireland A."/>
            <person name="Larimer J."/>
            <person name="McCowan C."/>
            <person name="Murphy C."/>
            <person name="Pearson M."/>
            <person name="Poon T.W."/>
            <person name="Priest M."/>
            <person name="Roberts A."/>
            <person name="Saif S."/>
            <person name="Shea T."/>
            <person name="Sisk P."/>
            <person name="Sykes S."/>
            <person name="Wortman J."/>
            <person name="Nusbaum C."/>
            <person name="Birren B."/>
        </authorList>
    </citation>
    <scope>NUCLEOTIDE SEQUENCE [LARGE SCALE GENOMIC DNA]</scope>
    <source>
        <strain evidence="8 9">CBS 617.96</strain>
    </source>
</reference>
<evidence type="ECO:0000256" key="1">
    <source>
        <dbReference type="ARBA" id="ARBA00004123"/>
    </source>
</evidence>
<protein>
    <recommendedName>
        <fullName evidence="10">Transcription factor IIIC subunit 5 HTH domain-containing protein</fullName>
    </recommendedName>
</protein>
<keyword evidence="9" id="KW-1185">Reference proteome</keyword>
<evidence type="ECO:0008006" key="10">
    <source>
        <dbReference type="Google" id="ProtNLM"/>
    </source>
</evidence>
<sequence>MTNPSRNSSTAPWYPVPNTPIISVEHPCIVRNVDKAVEMLGGPKEIAQCLTVNTDRPLGLSFQPDDPASRTVMSYNRKTNNLLLRFTVPKRTGRKRKRGSDEPFLEHATAPLQRKDAYHLLRSLKDNPHRSQVEVVGGIRSTHVWRSMPDYVYSSKGSTFLKELQTKILPQEYPRLKEWSLPRTYGLADTETFPPPVWSTSSLPLNYTYRQNPAVKTVADPVTGQKTLRNTQAPKKLLTYQCQYDDEKWPDTPNPDCTPLSQLPEPHRRVYSIMKDLFEERPIWSRRALLNRFPDDAPMFLARHLVAYVAFAIRSGPWRDTLCKLGVDPRKDRSYRKYQSVLIQLVSRYRAQGESLDETGRSWVRSKDRMSHIFTGKQDIPPDGKVWQLCDLQEPQLKKLVDVPDIYIRHECERRYFGWYHNGTVAKIRIALKAKVDALLGGEAFDEAALERFLKLPERYDASEAHKANEASSNAVAAYLPKDASKKELEWASAYRALCRTMHGSLPIAGGSGKGRLSKSKLSTRPSFIATANESLGDTDDHELDMAEGYEEPEDGDDGLNEQDQGQEDDYAPGEVEPHRG</sequence>
<dbReference type="Pfam" id="PF09734">
    <property type="entry name" value="Tau95"/>
    <property type="match status" value="1"/>
</dbReference>
<evidence type="ECO:0000313" key="8">
    <source>
        <dbReference type="EMBL" id="EXJ93626.1"/>
    </source>
</evidence>
<dbReference type="GO" id="GO:0005634">
    <property type="term" value="C:nucleus"/>
    <property type="evidence" value="ECO:0007669"/>
    <property type="project" value="UniProtKB-SubCell"/>
</dbReference>
<dbReference type="GO" id="GO:0001003">
    <property type="term" value="F:RNA polymerase III type 2 promoter sequence-specific DNA binding"/>
    <property type="evidence" value="ECO:0007669"/>
    <property type="project" value="TreeGrafter"/>
</dbReference>
<evidence type="ECO:0000256" key="3">
    <source>
        <dbReference type="ARBA" id="ARBA00023163"/>
    </source>
</evidence>
<comment type="subcellular location">
    <subcellularLocation>
        <location evidence="1">Nucleus</location>
    </subcellularLocation>
</comment>
<dbReference type="GO" id="GO:0001002">
    <property type="term" value="F:RNA polymerase III type 1 promoter sequence-specific DNA binding"/>
    <property type="evidence" value="ECO:0007669"/>
    <property type="project" value="TreeGrafter"/>
</dbReference>
<keyword evidence="3" id="KW-0804">Transcription</keyword>
<dbReference type="EMBL" id="AMWN01000002">
    <property type="protein sequence ID" value="EXJ93626.1"/>
    <property type="molecule type" value="Genomic_DNA"/>
</dbReference>
<name>W9YWG9_9EURO</name>
<dbReference type="Pfam" id="PF17682">
    <property type="entry name" value="Tau95_N"/>
    <property type="match status" value="1"/>
</dbReference>
<proteinExistence type="predicted"/>
<dbReference type="OrthoDB" id="5598268at2759"/>
<accession>W9YWG9</accession>
<keyword evidence="4" id="KW-0539">Nucleus</keyword>
<feature type="domain" description="Transcription factor IIIC subunit 5 HTH" evidence="6">
    <location>
        <begin position="193"/>
        <end position="343"/>
    </location>
</feature>
<dbReference type="InterPro" id="IPR019136">
    <property type="entry name" value="TF_IIIC_su-5_HTH"/>
</dbReference>
<dbReference type="Proteomes" id="UP000019484">
    <property type="component" value="Unassembled WGS sequence"/>
</dbReference>
<keyword evidence="2" id="KW-0238">DNA-binding</keyword>
<dbReference type="eggNOG" id="KOG2473">
    <property type="taxonomic scope" value="Eukaryota"/>
</dbReference>
<dbReference type="PANTHER" id="PTHR13230:SF5">
    <property type="entry name" value="GENERAL TRANSCRIPTION FACTOR 3C POLYPEPTIDE 5"/>
    <property type="match status" value="1"/>
</dbReference>
<dbReference type="InterPro" id="IPR042536">
    <property type="entry name" value="TFIIIC_tauA_Sfc1"/>
</dbReference>
<feature type="region of interest" description="Disordered" evidence="5">
    <location>
        <begin position="528"/>
        <end position="581"/>
    </location>
</feature>
<feature type="domain" description="Transcription factor IIIC subunit Tfc1/Sfc1 triple barrel" evidence="7">
    <location>
        <begin position="22"/>
        <end position="154"/>
    </location>
</feature>
<dbReference type="GeneID" id="19156919"/>
<gene>
    <name evidence="8" type="ORF">A1O1_02018</name>
</gene>
<dbReference type="RefSeq" id="XP_007721120.1">
    <property type="nucleotide sequence ID" value="XM_007722930.1"/>
</dbReference>
<dbReference type="InterPro" id="IPR041499">
    <property type="entry name" value="Tfc1/Sfc1_N"/>
</dbReference>
<dbReference type="GO" id="GO:0006384">
    <property type="term" value="P:transcription initiation at RNA polymerase III promoter"/>
    <property type="evidence" value="ECO:0007669"/>
    <property type="project" value="InterPro"/>
</dbReference>
<dbReference type="Gene3D" id="3.30.200.160">
    <property type="entry name" value="TFIIIC, subcomplex tauA, subunit Sfc1, barrel domain"/>
    <property type="match status" value="1"/>
</dbReference>
<evidence type="ECO:0000256" key="5">
    <source>
        <dbReference type="SAM" id="MobiDB-lite"/>
    </source>
</evidence>
<dbReference type="STRING" id="1182541.W9YWG9"/>
<feature type="compositionally biased region" description="Acidic residues" evidence="5">
    <location>
        <begin position="537"/>
        <end position="572"/>
    </location>
</feature>
<evidence type="ECO:0000256" key="2">
    <source>
        <dbReference type="ARBA" id="ARBA00023125"/>
    </source>
</evidence>
<dbReference type="PANTHER" id="PTHR13230">
    <property type="entry name" value="GENERAL TRANSCRIPTION FACTOR IIIC, POLYPEPTIDE 5"/>
    <property type="match status" value="1"/>
</dbReference>